<evidence type="ECO:0000256" key="2">
    <source>
        <dbReference type="ARBA" id="ARBA00022771"/>
    </source>
</evidence>
<protein>
    <recommendedName>
        <fullName evidence="6">RING-type domain-containing protein</fullName>
    </recommendedName>
</protein>
<name>A0AAD5V5M2_9APHY</name>
<gene>
    <name evidence="7" type="ORF">NLI96_g4218</name>
</gene>
<dbReference type="InterPro" id="IPR018957">
    <property type="entry name" value="Znf_C3HC4_RING-type"/>
</dbReference>
<dbReference type="GO" id="GO:0008270">
    <property type="term" value="F:zinc ion binding"/>
    <property type="evidence" value="ECO:0007669"/>
    <property type="project" value="UniProtKB-KW"/>
</dbReference>
<evidence type="ECO:0000313" key="7">
    <source>
        <dbReference type="EMBL" id="KAJ3486480.1"/>
    </source>
</evidence>
<reference evidence="7" key="1">
    <citation type="submission" date="2022-07" db="EMBL/GenBank/DDBJ databases">
        <title>Genome Sequence of Physisporinus lineatus.</title>
        <authorList>
            <person name="Buettner E."/>
        </authorList>
    </citation>
    <scope>NUCLEOTIDE SEQUENCE</scope>
    <source>
        <strain evidence="7">VT162</strain>
    </source>
</reference>
<feature type="region of interest" description="Disordered" evidence="5">
    <location>
        <begin position="110"/>
        <end position="130"/>
    </location>
</feature>
<feature type="domain" description="RING-type" evidence="6">
    <location>
        <begin position="313"/>
        <end position="351"/>
    </location>
</feature>
<keyword evidence="2 4" id="KW-0863">Zinc-finger</keyword>
<evidence type="ECO:0000256" key="1">
    <source>
        <dbReference type="ARBA" id="ARBA00022723"/>
    </source>
</evidence>
<evidence type="ECO:0000313" key="8">
    <source>
        <dbReference type="Proteomes" id="UP001212997"/>
    </source>
</evidence>
<dbReference type="InterPro" id="IPR047134">
    <property type="entry name" value="RNF4"/>
</dbReference>
<dbReference type="PANTHER" id="PTHR23041:SF78">
    <property type="entry name" value="E3 UBIQUITIN-PROTEIN LIGASE RNF4"/>
    <property type="match status" value="1"/>
</dbReference>
<dbReference type="SUPFAM" id="SSF57850">
    <property type="entry name" value="RING/U-box"/>
    <property type="match status" value="1"/>
</dbReference>
<dbReference type="Gene3D" id="3.30.40.10">
    <property type="entry name" value="Zinc/RING finger domain, C3HC4 (zinc finger)"/>
    <property type="match status" value="1"/>
</dbReference>
<dbReference type="Proteomes" id="UP001212997">
    <property type="component" value="Unassembled WGS sequence"/>
</dbReference>
<evidence type="ECO:0000259" key="6">
    <source>
        <dbReference type="PROSITE" id="PS50089"/>
    </source>
</evidence>
<feature type="region of interest" description="Disordered" evidence="5">
    <location>
        <begin position="156"/>
        <end position="191"/>
    </location>
</feature>
<dbReference type="InterPro" id="IPR001841">
    <property type="entry name" value="Znf_RING"/>
</dbReference>
<proteinExistence type="predicted"/>
<dbReference type="InterPro" id="IPR013083">
    <property type="entry name" value="Znf_RING/FYVE/PHD"/>
</dbReference>
<keyword evidence="3" id="KW-0862">Zinc</keyword>
<keyword evidence="8" id="KW-1185">Reference proteome</keyword>
<dbReference type="InterPro" id="IPR017907">
    <property type="entry name" value="Znf_RING_CS"/>
</dbReference>
<dbReference type="PROSITE" id="PS50089">
    <property type="entry name" value="ZF_RING_2"/>
    <property type="match status" value="1"/>
</dbReference>
<evidence type="ECO:0000256" key="3">
    <source>
        <dbReference type="ARBA" id="ARBA00022833"/>
    </source>
</evidence>
<dbReference type="PROSITE" id="PS00518">
    <property type="entry name" value="ZF_RING_1"/>
    <property type="match status" value="1"/>
</dbReference>
<organism evidence="7 8">
    <name type="scientific">Meripilus lineatus</name>
    <dbReference type="NCBI Taxonomy" id="2056292"/>
    <lineage>
        <taxon>Eukaryota</taxon>
        <taxon>Fungi</taxon>
        <taxon>Dikarya</taxon>
        <taxon>Basidiomycota</taxon>
        <taxon>Agaricomycotina</taxon>
        <taxon>Agaricomycetes</taxon>
        <taxon>Polyporales</taxon>
        <taxon>Meripilaceae</taxon>
        <taxon>Meripilus</taxon>
    </lineage>
</organism>
<comment type="caution">
    <text evidence="7">The sequence shown here is derived from an EMBL/GenBank/DDBJ whole genome shotgun (WGS) entry which is preliminary data.</text>
</comment>
<feature type="compositionally biased region" description="Basic and acidic residues" evidence="5">
    <location>
        <begin position="219"/>
        <end position="232"/>
    </location>
</feature>
<dbReference type="Pfam" id="PF00097">
    <property type="entry name" value="zf-C3HC4"/>
    <property type="match status" value="1"/>
</dbReference>
<feature type="compositionally biased region" description="Polar residues" evidence="5">
    <location>
        <begin position="113"/>
        <end position="125"/>
    </location>
</feature>
<accession>A0AAD5V5M2</accession>
<feature type="compositionally biased region" description="Low complexity" evidence="5">
    <location>
        <begin position="233"/>
        <end position="248"/>
    </location>
</feature>
<dbReference type="AlphaFoldDB" id="A0AAD5V5M2"/>
<evidence type="ECO:0000256" key="4">
    <source>
        <dbReference type="PROSITE-ProRule" id="PRU00175"/>
    </source>
</evidence>
<feature type="region of interest" description="Disordered" evidence="5">
    <location>
        <begin position="215"/>
        <end position="311"/>
    </location>
</feature>
<dbReference type="EMBL" id="JANAWD010000120">
    <property type="protein sequence ID" value="KAJ3486480.1"/>
    <property type="molecule type" value="Genomic_DNA"/>
</dbReference>
<dbReference type="SMART" id="SM00184">
    <property type="entry name" value="RING"/>
    <property type="match status" value="1"/>
</dbReference>
<feature type="compositionally biased region" description="Polar residues" evidence="5">
    <location>
        <begin position="280"/>
        <end position="292"/>
    </location>
</feature>
<evidence type="ECO:0000256" key="5">
    <source>
        <dbReference type="SAM" id="MobiDB-lite"/>
    </source>
</evidence>
<keyword evidence="1" id="KW-0479">Metal-binding</keyword>
<sequence>MGHFRCRLCGKALKSQDGLETVYIWLSLTIQDSTEYRTKHISTLHASTKDKAISHPNAASGPARQFDWELDDFLVRGNHGRGSSSHPKANIPANDFERDLESKQGEIAGVASEDTSNETTISASSQHDDGSLKTWTLIRERVDAIEVTSLSSENNQALDSTRLKSPDPSDSDSESLPELAHSTIDTDLEDTATFRLPMPIRRGSQASCLSANMTESELGGDKMPRGSVRDSDSPFLVSSPFSVSSVNSGGDPDSEADTPSTPRVIPGCPTEEAILPAPSQGISPSASESTKAPQADRPAPGATKPQAPSTWSCRFCEKDPDDPVTTLCGHIFCHSCITQEIKNSLRCPACKAPILIRLRPQGSR</sequence>
<dbReference type="PANTHER" id="PTHR23041">
    <property type="entry name" value="RING FINGER DOMAIN-CONTAINING"/>
    <property type="match status" value="1"/>
</dbReference>